<proteinExistence type="predicted"/>
<dbReference type="Pfam" id="PF00043">
    <property type="entry name" value="GST_C"/>
    <property type="match status" value="1"/>
</dbReference>
<reference evidence="3 4" key="1">
    <citation type="submission" date="2018-12" db="EMBL/GenBank/DDBJ databases">
        <authorList>
            <consortium name="Pathogen Informatics"/>
        </authorList>
    </citation>
    <scope>NUCLEOTIDE SEQUENCE [LARGE SCALE GENOMIC DNA]</scope>
    <source>
        <strain evidence="3 4">NCTC9695</strain>
    </source>
</reference>
<feature type="domain" description="GST C-terminal" evidence="2">
    <location>
        <begin position="1"/>
        <end position="71"/>
    </location>
</feature>
<dbReference type="Proteomes" id="UP000275777">
    <property type="component" value="Chromosome"/>
</dbReference>
<evidence type="ECO:0000313" key="3">
    <source>
        <dbReference type="EMBL" id="VEB42069.1"/>
    </source>
</evidence>
<organism evidence="3 4">
    <name type="scientific">Chromobacterium violaceum</name>
    <dbReference type="NCBI Taxonomy" id="536"/>
    <lineage>
        <taxon>Bacteria</taxon>
        <taxon>Pseudomonadati</taxon>
        <taxon>Pseudomonadota</taxon>
        <taxon>Betaproteobacteria</taxon>
        <taxon>Neisseriales</taxon>
        <taxon>Chromobacteriaceae</taxon>
        <taxon>Chromobacterium</taxon>
    </lineage>
</organism>
<dbReference type="SUPFAM" id="SSF47616">
    <property type="entry name" value="GST C-terminal domain-like"/>
    <property type="match status" value="1"/>
</dbReference>
<accession>A0A3S4IZL8</accession>
<gene>
    <name evidence="3" type="ORF">NCTC9695_02511</name>
</gene>
<feature type="region of interest" description="Disordered" evidence="1">
    <location>
        <begin position="60"/>
        <end position="88"/>
    </location>
</feature>
<dbReference type="EMBL" id="LR134182">
    <property type="protein sequence ID" value="VEB42069.1"/>
    <property type="molecule type" value="Genomic_DNA"/>
</dbReference>
<evidence type="ECO:0000256" key="1">
    <source>
        <dbReference type="SAM" id="MobiDB-lite"/>
    </source>
</evidence>
<dbReference type="Gene3D" id="1.20.1050.10">
    <property type="match status" value="1"/>
</dbReference>
<dbReference type="AlphaFoldDB" id="A0A3S4IZL8"/>
<sequence>MDEELAERPFLAGDAATIADVALYTYTAHAPEGDIPLAPYPHVRAWLAASRRCPASWRCRPPTLKRQEPRMSDSPPIPWHPGEREMQRRAGSLERMAATGPRVVRDTCRNSIATSSANCPSW</sequence>
<name>A0A3S4IZL8_CHRVL</name>
<protein>
    <submittedName>
        <fullName evidence="3">Glutathione S-transferase, C-terminal domain</fullName>
    </submittedName>
</protein>
<dbReference type="InterPro" id="IPR036282">
    <property type="entry name" value="Glutathione-S-Trfase_C_sf"/>
</dbReference>
<dbReference type="PROSITE" id="PS50405">
    <property type="entry name" value="GST_CTER"/>
    <property type="match status" value="1"/>
</dbReference>
<evidence type="ECO:0000313" key="4">
    <source>
        <dbReference type="Proteomes" id="UP000275777"/>
    </source>
</evidence>
<evidence type="ECO:0000259" key="2">
    <source>
        <dbReference type="PROSITE" id="PS50405"/>
    </source>
</evidence>
<dbReference type="InterPro" id="IPR004046">
    <property type="entry name" value="GST_C"/>
</dbReference>
<dbReference type="GO" id="GO:0016740">
    <property type="term" value="F:transferase activity"/>
    <property type="evidence" value="ECO:0007669"/>
    <property type="project" value="UniProtKB-KW"/>
</dbReference>
<dbReference type="InterPro" id="IPR010987">
    <property type="entry name" value="Glutathione-S-Trfase_C-like"/>
</dbReference>
<keyword evidence="3" id="KW-0808">Transferase</keyword>